<evidence type="ECO:0000313" key="2">
    <source>
        <dbReference type="EMBL" id="PWS28590.1"/>
    </source>
</evidence>
<accession>A0A317ENZ8</accession>
<dbReference type="EMBL" id="QGNZ01000001">
    <property type="protein sequence ID" value="PWS28590.1"/>
    <property type="molecule type" value="Genomic_DNA"/>
</dbReference>
<keyword evidence="1" id="KW-0812">Transmembrane</keyword>
<keyword evidence="1" id="KW-1133">Transmembrane helix</keyword>
<keyword evidence="3" id="KW-1185">Reference proteome</keyword>
<sequence>MATLSVMAFSALNCSSQSGCFVPVAGSAGRSSVDKIYTDPQPGEPAGKFYTTANSYMLTCAPGAYSYAANVVDASPATGCWVDYKNDGSPTQFPNNYYQNGKVVNFTIQYCPIDNLLPYAFVLFAGMGVFLLRAKNNFG</sequence>
<dbReference type="RefSeq" id="WP_109924021.1">
    <property type="nucleotide sequence ID" value="NZ_QGNZ01000001.1"/>
</dbReference>
<feature type="transmembrane region" description="Helical" evidence="1">
    <location>
        <begin position="116"/>
        <end position="134"/>
    </location>
</feature>
<dbReference type="Proteomes" id="UP000245379">
    <property type="component" value="Unassembled WGS sequence"/>
</dbReference>
<gene>
    <name evidence="2" type="ORF">DHW03_01695</name>
</gene>
<evidence type="ECO:0000313" key="3">
    <source>
        <dbReference type="Proteomes" id="UP000245379"/>
    </source>
</evidence>
<dbReference type="AlphaFoldDB" id="A0A317ENZ8"/>
<comment type="caution">
    <text evidence="2">The sequence shown here is derived from an EMBL/GenBank/DDBJ whole genome shotgun (WGS) entry which is preliminary data.</text>
</comment>
<keyword evidence="1" id="KW-0472">Membrane</keyword>
<proteinExistence type="predicted"/>
<protein>
    <submittedName>
        <fullName evidence="2">Uncharacterized protein</fullName>
    </submittedName>
</protein>
<reference evidence="2 3" key="1">
    <citation type="submission" date="2018-05" db="EMBL/GenBank/DDBJ databases">
        <title>Pedobacter paludis sp. nov., isolated from wetland soil.</title>
        <authorList>
            <person name="Zhang Y."/>
            <person name="Wang G."/>
        </authorList>
    </citation>
    <scope>NUCLEOTIDE SEQUENCE [LARGE SCALE GENOMIC DNA]</scope>
    <source>
        <strain evidence="2 3">KCTC22721</strain>
    </source>
</reference>
<name>A0A317ENZ8_9SPHI</name>
<evidence type="ECO:0000256" key="1">
    <source>
        <dbReference type="SAM" id="Phobius"/>
    </source>
</evidence>
<organism evidence="2 3">
    <name type="scientific">Pedobacter yonginense</name>
    <dbReference type="NCBI Taxonomy" id="651869"/>
    <lineage>
        <taxon>Bacteria</taxon>
        <taxon>Pseudomonadati</taxon>
        <taxon>Bacteroidota</taxon>
        <taxon>Sphingobacteriia</taxon>
        <taxon>Sphingobacteriales</taxon>
        <taxon>Sphingobacteriaceae</taxon>
        <taxon>Pedobacter</taxon>
    </lineage>
</organism>